<proteinExistence type="predicted"/>
<evidence type="ECO:0000313" key="2">
    <source>
        <dbReference type="Proteomes" id="UP001168363"/>
    </source>
</evidence>
<comment type="caution">
    <text evidence="1">The sequence shown here is derived from an EMBL/GenBank/DDBJ whole genome shotgun (WGS) entry which is preliminary data.</text>
</comment>
<accession>A0ABT8TTT7</accession>
<protein>
    <submittedName>
        <fullName evidence="1">Uncharacterized protein</fullName>
    </submittedName>
</protein>
<gene>
    <name evidence="1" type="ORF">QWJ41_16640</name>
</gene>
<evidence type="ECO:0000313" key="1">
    <source>
        <dbReference type="EMBL" id="MDO3397355.1"/>
    </source>
</evidence>
<organism evidence="1 2">
    <name type="scientific">Nocardioides cremeus</name>
    <dbReference type="NCBI Taxonomy" id="3058044"/>
    <lineage>
        <taxon>Bacteria</taxon>
        <taxon>Bacillati</taxon>
        <taxon>Actinomycetota</taxon>
        <taxon>Actinomycetes</taxon>
        <taxon>Propionibacteriales</taxon>
        <taxon>Nocardioidaceae</taxon>
        <taxon>Nocardioides</taxon>
    </lineage>
</organism>
<dbReference type="RefSeq" id="WP_302709528.1">
    <property type="nucleotide sequence ID" value="NZ_JAULSC010000020.1"/>
</dbReference>
<name>A0ABT8TTT7_9ACTN</name>
<dbReference type="EMBL" id="JAULSC010000020">
    <property type="protein sequence ID" value="MDO3397355.1"/>
    <property type="molecule type" value="Genomic_DNA"/>
</dbReference>
<sequence length="93" mass="9801">MSVELRWATAEAITADLEQAREAIERCGRRAPRSVDAGDLTPLVAEMLALVASAAAELSAGLLGATDNVRSAVRGLESADSATQEAFISGQWW</sequence>
<reference evidence="1" key="1">
    <citation type="submission" date="2023-06" db="EMBL/GenBank/DDBJ databases">
        <title>Genome sequence of Nocardioides sp. SOB44.</title>
        <authorList>
            <person name="Zhang G."/>
        </authorList>
    </citation>
    <scope>NUCLEOTIDE SEQUENCE</scope>
    <source>
        <strain evidence="1">SOB44</strain>
    </source>
</reference>
<keyword evidence="2" id="KW-1185">Reference proteome</keyword>
<dbReference type="Proteomes" id="UP001168363">
    <property type="component" value="Unassembled WGS sequence"/>
</dbReference>